<sequence>MADQSFTHPAAPLRIGSLFSGYGGLDLAVEEVFDAQTIGSDVGYVDSGFSSRRECDAAYINNFKLHWGKSP</sequence>
<keyword evidence="2" id="KW-1185">Reference proteome</keyword>
<evidence type="ECO:0000313" key="1">
    <source>
        <dbReference type="EMBL" id="QBE49665.1"/>
    </source>
</evidence>
<dbReference type="EMBL" id="CP035806">
    <property type="protein sequence ID" value="QBE49665.1"/>
    <property type="molecule type" value="Genomic_DNA"/>
</dbReference>
<name>A0A4P6KGP1_9MICO</name>
<evidence type="ECO:0008006" key="3">
    <source>
        <dbReference type="Google" id="ProtNLM"/>
    </source>
</evidence>
<dbReference type="Proteomes" id="UP000289260">
    <property type="component" value="Chromosome"/>
</dbReference>
<protein>
    <recommendedName>
        <fullName evidence="3">DNA (cytosine-5-)-methyltransferase</fullName>
    </recommendedName>
</protein>
<accession>A0A4P6KGP1</accession>
<dbReference type="AlphaFoldDB" id="A0A4P6KGP1"/>
<proteinExistence type="predicted"/>
<reference evidence="1 2" key="1">
    <citation type="submission" date="2019-02" db="EMBL/GenBank/DDBJ databases">
        <authorList>
            <person name="Sun L."/>
            <person name="Pan D."/>
            <person name="Wu X."/>
        </authorList>
    </citation>
    <scope>NUCLEOTIDE SEQUENCE [LARGE SCALE GENOMIC DNA]</scope>
    <source>
        <strain evidence="1 2">JW-1</strain>
    </source>
</reference>
<evidence type="ECO:0000313" key="2">
    <source>
        <dbReference type="Proteomes" id="UP000289260"/>
    </source>
</evidence>
<gene>
    <name evidence="1" type="ORF">EVS81_13215</name>
</gene>
<dbReference type="OrthoDB" id="9813719at2"/>
<dbReference type="KEGG" id="ltr:EVS81_13215"/>
<organism evidence="1 2">
    <name type="scientific">Leucobacter triazinivorans</name>
    <dbReference type="NCBI Taxonomy" id="1784719"/>
    <lineage>
        <taxon>Bacteria</taxon>
        <taxon>Bacillati</taxon>
        <taxon>Actinomycetota</taxon>
        <taxon>Actinomycetes</taxon>
        <taxon>Micrococcales</taxon>
        <taxon>Microbacteriaceae</taxon>
        <taxon>Leucobacter</taxon>
    </lineage>
</organism>